<evidence type="ECO:0000313" key="3">
    <source>
        <dbReference type="Proteomes" id="UP000033200"/>
    </source>
</evidence>
<organism evidence="2 3">
    <name type="scientific">Sphingomonas taxi</name>
    <dbReference type="NCBI Taxonomy" id="1549858"/>
    <lineage>
        <taxon>Bacteria</taxon>
        <taxon>Pseudomonadati</taxon>
        <taxon>Pseudomonadota</taxon>
        <taxon>Alphaproteobacteria</taxon>
        <taxon>Sphingomonadales</taxon>
        <taxon>Sphingomonadaceae</taxon>
        <taxon>Sphingomonas</taxon>
    </lineage>
</organism>
<dbReference type="eggNOG" id="ENOG502ZZP9">
    <property type="taxonomic scope" value="Bacteria"/>
</dbReference>
<keyword evidence="3" id="KW-1185">Reference proteome</keyword>
<dbReference type="Proteomes" id="UP000033200">
    <property type="component" value="Chromosome"/>
</dbReference>
<dbReference type="EMBL" id="CP009571">
    <property type="protein sequence ID" value="AIT05255.1"/>
    <property type="molecule type" value="Genomic_DNA"/>
</dbReference>
<dbReference type="AlphaFoldDB" id="A0A097ECF8"/>
<evidence type="ECO:0000256" key="1">
    <source>
        <dbReference type="SAM" id="Phobius"/>
    </source>
</evidence>
<reference evidence="2 3" key="1">
    <citation type="submission" date="2014-09" db="EMBL/GenBank/DDBJ databases">
        <title>Using Illumina technology Improving SMRT sequencing Genome Assembly by RASTools.</title>
        <authorList>
            <person name="Zhou Y."/>
            <person name="Ma T."/>
            <person name="Liu T."/>
        </authorList>
    </citation>
    <scope>NUCLEOTIDE SEQUENCE [LARGE SCALE GENOMIC DNA]</scope>
    <source>
        <strain evidence="2 3">ATCC 55669</strain>
    </source>
</reference>
<keyword evidence="1" id="KW-0472">Membrane</keyword>
<keyword evidence="1" id="KW-1133">Transmembrane helix</keyword>
<keyword evidence="1" id="KW-0812">Transmembrane</keyword>
<name>A0A097ECF8_9SPHN</name>
<accession>A0A097ECF8</accession>
<gene>
    <name evidence="2" type="ORF">MC45_01110</name>
</gene>
<evidence type="ECO:0000313" key="2">
    <source>
        <dbReference type="EMBL" id="AIT05255.1"/>
    </source>
</evidence>
<dbReference type="KEGG" id="stax:MC45_01110"/>
<proteinExistence type="predicted"/>
<feature type="transmembrane region" description="Helical" evidence="1">
    <location>
        <begin position="31"/>
        <end position="47"/>
    </location>
</feature>
<evidence type="ECO:0008006" key="4">
    <source>
        <dbReference type="Google" id="ProtNLM"/>
    </source>
</evidence>
<dbReference type="RefSeq" id="WP_038658524.1">
    <property type="nucleotide sequence ID" value="NZ_CP009571.1"/>
</dbReference>
<dbReference type="PROSITE" id="PS51257">
    <property type="entry name" value="PROKAR_LIPOPROTEIN"/>
    <property type="match status" value="1"/>
</dbReference>
<dbReference type="HOGENOM" id="CLU_2481708_0_0_5"/>
<sequence>MTRRDLQWKAVGFVLTAGSCAMSLALDGSPLMIGFFFLAFVGMPLMIHGKRVGQAFRAERRGHYHTADVLHAARLRRRLKRDGDSDL</sequence>
<protein>
    <recommendedName>
        <fullName evidence="4">Lipoprotein</fullName>
    </recommendedName>
</protein>